<dbReference type="GeneID" id="77924360"/>
<dbReference type="EMBL" id="MN484601">
    <property type="protein sequence ID" value="QGF20343.1"/>
    <property type="molecule type" value="Genomic_DNA"/>
</dbReference>
<organism evidence="2 3">
    <name type="scientific">Gordonia phage Sixama</name>
    <dbReference type="NCBI Taxonomy" id="2653271"/>
    <lineage>
        <taxon>Viruses</taxon>
        <taxon>Duplodnaviria</taxon>
        <taxon>Heunggongvirae</taxon>
        <taxon>Uroviricota</taxon>
        <taxon>Caudoviricetes</taxon>
        <taxon>Sixamavirus</taxon>
        <taxon>Sixamavirus sixama</taxon>
    </lineage>
</organism>
<protein>
    <submittedName>
        <fullName evidence="2">DnaB-like dsDNA helicase</fullName>
    </submittedName>
</protein>
<evidence type="ECO:0000256" key="1">
    <source>
        <dbReference type="SAM" id="MobiDB-lite"/>
    </source>
</evidence>
<reference evidence="2 3" key="1">
    <citation type="submission" date="2019-09" db="EMBL/GenBank/DDBJ databases">
        <authorList>
            <person name="Christie C.A."/>
            <person name="Diallo A.S."/>
            <person name="Dixon Z."/>
            <person name="McIntosh P.M."/>
            <person name="Murthy K.H."/>
            <person name="Rosen M.G."/>
            <person name="Simpson L.M."/>
            <person name="Koustas K."/>
            <person name="Fogarty M.P."/>
            <person name="Molloy S.D."/>
            <person name="Garlena R.A."/>
            <person name="Russell D.A."/>
            <person name="Pope W.H."/>
            <person name="Jacobs-Sera D."/>
            <person name="Hatfull G.F."/>
        </authorList>
    </citation>
    <scope>NUCLEOTIDE SEQUENCE [LARGE SCALE GENOMIC DNA]</scope>
</reference>
<keyword evidence="2" id="KW-0067">ATP-binding</keyword>
<sequence length="534" mass="59375">MTDESPDFSALPPQPTKASPKPVTSEPQAQAQPTNVPRSLDEKPPKREFTAEDSLTTHPDDLKEMNKDFTATVEDFFKAYRERILPSAKFPYVERFNAPVNIDNVIKQLQRSYEEQLVREIIDYSGADELELGLEKAFDYDFVDVMEQVADETTDYVDVAFGVPDKELVLARKKQRIRLLAMRKAGKTTFVLEVIRCSLTGEPAFGEAEISPLGPDECIAFLDPEVSDVDMKRYAKVAFAGMTNDQLKRIKRIATPQVPNFDMMNKSTRDALISHFNKHNVTRVILDSYSKLMPHGSVSSETDSKMMINNFNDIVAATKVQDSFWVGHVNNDKEIRSSGSHTWDATFESLLAISMDEKSGQRTFMSQSARMTSEVQGAPIYLDPATKRPVIDFGTTVTPSGNTHPSPKGRKELSDEAKAVQDASILDMTVLALGYAGIAHHPEGLADQYGGLATPAIAESITLNWLKWKSTYLPTDPLNISTLKKKIAHVITIQPPEGRLVVSTGSKSATKFWLTSDGLDHFNDIKPEGPLLNE</sequence>
<dbReference type="Gene3D" id="3.40.50.300">
    <property type="entry name" value="P-loop containing nucleotide triphosphate hydrolases"/>
    <property type="match status" value="1"/>
</dbReference>
<dbReference type="GO" id="GO:0004386">
    <property type="term" value="F:helicase activity"/>
    <property type="evidence" value="ECO:0007669"/>
    <property type="project" value="UniProtKB-KW"/>
</dbReference>
<feature type="compositionally biased region" description="Basic and acidic residues" evidence="1">
    <location>
        <begin position="39"/>
        <end position="50"/>
    </location>
</feature>
<dbReference type="Pfam" id="PF13481">
    <property type="entry name" value="AAA_25"/>
    <property type="match status" value="1"/>
</dbReference>
<dbReference type="InterPro" id="IPR027417">
    <property type="entry name" value="P-loop_NTPase"/>
</dbReference>
<feature type="region of interest" description="Disordered" evidence="1">
    <location>
        <begin position="1"/>
        <end position="63"/>
    </location>
</feature>
<dbReference type="RefSeq" id="YP_010648873.1">
    <property type="nucleotide sequence ID" value="NC_070762.1"/>
</dbReference>
<keyword evidence="2" id="KW-0347">Helicase</keyword>
<evidence type="ECO:0000313" key="2">
    <source>
        <dbReference type="EMBL" id="QGF20343.1"/>
    </source>
</evidence>
<name>A0A5Q2F6I8_9CAUD</name>
<gene>
    <name evidence="2" type="primary">193</name>
    <name evidence="2" type="ORF">SEA_SIXAMA_193</name>
</gene>
<evidence type="ECO:0000313" key="3">
    <source>
        <dbReference type="Proteomes" id="UP000400849"/>
    </source>
</evidence>
<proteinExistence type="predicted"/>
<keyword evidence="2" id="KW-0547">Nucleotide-binding</keyword>
<keyword evidence="2" id="KW-0378">Hydrolase</keyword>
<feature type="compositionally biased region" description="Polar residues" evidence="1">
    <location>
        <begin position="25"/>
        <end position="37"/>
    </location>
</feature>
<accession>A0A5Q2F6I8</accession>
<dbReference type="Proteomes" id="UP000400849">
    <property type="component" value="Segment"/>
</dbReference>
<keyword evidence="3" id="KW-1185">Reference proteome</keyword>
<dbReference type="KEGG" id="vg:77924360"/>